<accession>A0A0C1TSJ6</accession>
<comment type="caution">
    <text evidence="2">The sequence shown here is derived from an EMBL/GenBank/DDBJ whole genome shotgun (WGS) entry which is preliminary data.</text>
</comment>
<dbReference type="PANTHER" id="PTHR33490">
    <property type="entry name" value="BLR5614 PROTEIN-RELATED"/>
    <property type="match status" value="1"/>
</dbReference>
<feature type="domain" description="Transglutaminase-like" evidence="1">
    <location>
        <begin position="393"/>
        <end position="454"/>
    </location>
</feature>
<dbReference type="SUPFAM" id="SSF54001">
    <property type="entry name" value="Cysteine proteinases"/>
    <property type="match status" value="1"/>
</dbReference>
<protein>
    <submittedName>
        <fullName evidence="2">Transglutaminase</fullName>
    </submittedName>
</protein>
<gene>
    <name evidence="2" type="ORF">SE37_14940</name>
</gene>
<evidence type="ECO:0000259" key="1">
    <source>
        <dbReference type="SMART" id="SM00460"/>
    </source>
</evidence>
<evidence type="ECO:0000313" key="2">
    <source>
        <dbReference type="EMBL" id="KIE43829.1"/>
    </source>
</evidence>
<dbReference type="SMART" id="SM00460">
    <property type="entry name" value="TGc"/>
    <property type="match status" value="1"/>
</dbReference>
<sequence length="493" mass="53118">MHMPRTLVRIIVVFLVTFLLQSTARAGDSRLSAPLLAKPPGGERWFGIFMGGERTGFGRQVITAVDDGYEMTVEGSVRMVVLGFSREAASREVYRVGRDLALRSFRVEQVLDGTPQRLEGETTPSGVKVWLERGGSRREKLLKTKGAVYPPPALNLYPLMKGAVAGRRYKVTMLDVEGVSLKSVAITVQGADTAAGGIQAVHMVNDLYPMVDNEVWVDRDGNTLRESVRDGLVETVAEDGDAGRRFLAEATLSRRDMILDFSLVRLNPPLERVRALKSLVINLEGIPREMSLPDGGGQSVRRLGDGRVQVTVEPVVPSATAGGDSAPAVDAAALAPWLAPTDLLPADHPEIVATARRVIGDEASARGRLAKLVTWVSSYVKDSVTDAPSPLDTLASRTGNCQSHARLFVSLARAAGIPARFVSGLVALDGKGLLYHSWAEVLVDGAWQQVDPTFDQVPADASHVKLVEGESPDRLAVIAAVVGRIRARVVEMK</sequence>
<dbReference type="Gene3D" id="3.10.620.30">
    <property type="match status" value="1"/>
</dbReference>
<proteinExistence type="predicted"/>
<dbReference type="AlphaFoldDB" id="A0A0C1TSJ6"/>
<dbReference type="InterPro" id="IPR002931">
    <property type="entry name" value="Transglutaminase-like"/>
</dbReference>
<dbReference type="PANTHER" id="PTHR33490:SF3">
    <property type="entry name" value="CONSERVED INTEGRAL MEMBRANE PROTEIN"/>
    <property type="match status" value="1"/>
</dbReference>
<dbReference type="InterPro" id="IPR038765">
    <property type="entry name" value="Papain-like_cys_pep_sf"/>
</dbReference>
<dbReference type="Proteomes" id="UP000031433">
    <property type="component" value="Unassembled WGS sequence"/>
</dbReference>
<reference evidence="2 3" key="1">
    <citation type="submission" date="2015-01" db="EMBL/GenBank/DDBJ databases">
        <title>Genome sequence of the anaerobic bacterium Geobacter soli GSS01, a dissimilatory Fe(III) reducer from soil.</title>
        <authorList>
            <person name="Yang G."/>
            <person name="Zhou S."/>
        </authorList>
    </citation>
    <scope>NUCLEOTIDE SEQUENCE [LARGE SCALE GENOMIC DNA]</scope>
    <source>
        <strain evidence="2 3">GSS01</strain>
    </source>
</reference>
<organism evidence="2 3">
    <name type="scientific">Geobacter soli</name>
    <dbReference type="NCBI Taxonomy" id="1510391"/>
    <lineage>
        <taxon>Bacteria</taxon>
        <taxon>Pseudomonadati</taxon>
        <taxon>Thermodesulfobacteriota</taxon>
        <taxon>Desulfuromonadia</taxon>
        <taxon>Geobacterales</taxon>
        <taxon>Geobacteraceae</taxon>
        <taxon>Geobacter</taxon>
    </lineage>
</organism>
<dbReference type="EMBL" id="JXBL01000001">
    <property type="protein sequence ID" value="KIE43829.1"/>
    <property type="molecule type" value="Genomic_DNA"/>
</dbReference>
<keyword evidence="3" id="KW-1185">Reference proteome</keyword>
<dbReference type="Pfam" id="PF01841">
    <property type="entry name" value="Transglut_core"/>
    <property type="match status" value="1"/>
</dbReference>
<evidence type="ECO:0000313" key="3">
    <source>
        <dbReference type="Proteomes" id="UP000031433"/>
    </source>
</evidence>
<name>A0A0C1TSJ6_9BACT</name>